<reference evidence="7" key="1">
    <citation type="journal article" date="2014" name="Front. Microbiol.">
        <title>High frequency of phylogenetically diverse reductive dehalogenase-homologous genes in deep subseafloor sedimentary metagenomes.</title>
        <authorList>
            <person name="Kawai M."/>
            <person name="Futagami T."/>
            <person name="Toyoda A."/>
            <person name="Takaki Y."/>
            <person name="Nishi S."/>
            <person name="Hori S."/>
            <person name="Arai W."/>
            <person name="Tsubouchi T."/>
            <person name="Morono Y."/>
            <person name="Uchiyama I."/>
            <person name="Ito T."/>
            <person name="Fujiyama A."/>
            <person name="Inagaki F."/>
            <person name="Takami H."/>
        </authorList>
    </citation>
    <scope>NUCLEOTIDE SEQUENCE</scope>
    <source>
        <strain evidence="7">Expedition CK06-06</strain>
    </source>
</reference>
<dbReference type="InterPro" id="IPR022674">
    <property type="entry name" value="G6P_DH_NAD-bd"/>
</dbReference>
<dbReference type="GO" id="GO:0004345">
    <property type="term" value="F:glucose-6-phosphate dehydrogenase activity"/>
    <property type="evidence" value="ECO:0007669"/>
    <property type="project" value="TreeGrafter"/>
</dbReference>
<evidence type="ECO:0000256" key="3">
    <source>
        <dbReference type="ARBA" id="ARBA00022857"/>
    </source>
</evidence>
<keyword evidence="5" id="KW-0119">Carbohydrate metabolism</keyword>
<evidence type="ECO:0000256" key="5">
    <source>
        <dbReference type="ARBA" id="ARBA00023277"/>
    </source>
</evidence>
<dbReference type="PANTHER" id="PTHR23429:SF0">
    <property type="entry name" value="GLUCOSE-6-PHOSPHATE 1-DEHYDROGENASE"/>
    <property type="match status" value="1"/>
</dbReference>
<dbReference type="SUPFAM" id="SSF51735">
    <property type="entry name" value="NAD(P)-binding Rossmann-fold domains"/>
    <property type="match status" value="1"/>
</dbReference>
<evidence type="ECO:0000256" key="4">
    <source>
        <dbReference type="ARBA" id="ARBA00023002"/>
    </source>
</evidence>
<name>X0VRW9_9ZZZZ</name>
<dbReference type="PANTHER" id="PTHR23429">
    <property type="entry name" value="GLUCOSE-6-PHOSPHATE 1-DEHYDROGENASE G6PD"/>
    <property type="match status" value="1"/>
</dbReference>
<feature type="non-terminal residue" evidence="7">
    <location>
        <position position="173"/>
    </location>
</feature>
<keyword evidence="4" id="KW-0560">Oxidoreductase</keyword>
<gene>
    <name evidence="7" type="ORF">S01H1_47388</name>
</gene>
<dbReference type="InterPro" id="IPR001282">
    <property type="entry name" value="G6P_DH"/>
</dbReference>
<evidence type="ECO:0000256" key="2">
    <source>
        <dbReference type="ARBA" id="ARBA00022526"/>
    </source>
</evidence>
<keyword evidence="3" id="KW-0521">NADP</keyword>
<dbReference type="InterPro" id="IPR036291">
    <property type="entry name" value="NAD(P)-bd_dom_sf"/>
</dbReference>
<dbReference type="EMBL" id="BARS01030382">
    <property type="protein sequence ID" value="GAG21169.1"/>
    <property type="molecule type" value="Genomic_DNA"/>
</dbReference>
<accession>X0VRW9</accession>
<dbReference type="GO" id="GO:0005829">
    <property type="term" value="C:cytosol"/>
    <property type="evidence" value="ECO:0007669"/>
    <property type="project" value="TreeGrafter"/>
</dbReference>
<dbReference type="GO" id="GO:0050661">
    <property type="term" value="F:NADP binding"/>
    <property type="evidence" value="ECO:0007669"/>
    <property type="project" value="InterPro"/>
</dbReference>
<protein>
    <recommendedName>
        <fullName evidence="6">Glucose-6-phosphate dehydrogenase NAD-binding domain-containing protein</fullName>
    </recommendedName>
</protein>
<dbReference type="GO" id="GO:0006006">
    <property type="term" value="P:glucose metabolic process"/>
    <property type="evidence" value="ECO:0007669"/>
    <property type="project" value="UniProtKB-KW"/>
</dbReference>
<feature type="domain" description="Glucose-6-phosphate dehydrogenase NAD-binding" evidence="6">
    <location>
        <begin position="16"/>
        <end position="171"/>
    </location>
</feature>
<dbReference type="Pfam" id="PF00479">
    <property type="entry name" value="G6PD_N"/>
    <property type="match status" value="1"/>
</dbReference>
<sequence length="173" mass="19791">MITKNKDRISIPTAFIIFGATGDLTRRKLAGSLLNLYCKGFMPDNFQVMAVSRRDYTDQQFRDFIYENSLKDLEYKFGKNDISDFLTKITYIKGYFSEESTYEKIKKHLSSNAGGLNICDNKLYYLAVPPKYYLDIFKNLSKSGLTLPCGPESGWTRVLVEKPFGRDIGTAIK</sequence>
<evidence type="ECO:0000259" key="6">
    <source>
        <dbReference type="Pfam" id="PF00479"/>
    </source>
</evidence>
<dbReference type="AlphaFoldDB" id="X0VRW9"/>
<proteinExistence type="predicted"/>
<comment type="pathway">
    <text evidence="1">Carbohydrate degradation; pentose phosphate pathway; D-ribulose 5-phosphate from D-glucose 6-phosphate (oxidative stage): step 1/3.</text>
</comment>
<dbReference type="Gene3D" id="3.40.50.720">
    <property type="entry name" value="NAD(P)-binding Rossmann-like Domain"/>
    <property type="match status" value="1"/>
</dbReference>
<evidence type="ECO:0000313" key="7">
    <source>
        <dbReference type="EMBL" id="GAG21169.1"/>
    </source>
</evidence>
<keyword evidence="2" id="KW-0313">Glucose metabolism</keyword>
<evidence type="ECO:0000256" key="1">
    <source>
        <dbReference type="ARBA" id="ARBA00004937"/>
    </source>
</evidence>
<dbReference type="GO" id="GO:0009051">
    <property type="term" value="P:pentose-phosphate shunt, oxidative branch"/>
    <property type="evidence" value="ECO:0007669"/>
    <property type="project" value="TreeGrafter"/>
</dbReference>
<comment type="caution">
    <text evidence="7">The sequence shown here is derived from an EMBL/GenBank/DDBJ whole genome shotgun (WGS) entry which is preliminary data.</text>
</comment>
<organism evidence="7">
    <name type="scientific">marine sediment metagenome</name>
    <dbReference type="NCBI Taxonomy" id="412755"/>
    <lineage>
        <taxon>unclassified sequences</taxon>
        <taxon>metagenomes</taxon>
        <taxon>ecological metagenomes</taxon>
    </lineage>
</organism>